<organism evidence="1">
    <name type="scientific">viral metagenome</name>
    <dbReference type="NCBI Taxonomy" id="1070528"/>
    <lineage>
        <taxon>unclassified sequences</taxon>
        <taxon>metagenomes</taxon>
        <taxon>organismal metagenomes</taxon>
    </lineage>
</organism>
<evidence type="ECO:0000313" key="1">
    <source>
        <dbReference type="EMBL" id="QJA66369.1"/>
    </source>
</evidence>
<sequence>MTRIARDNRDGPFSDWVRTHPELEQNLFHLGLTDIDFTFQKYRAEVDRQGSREIKLMLDVEVKKYGSTLTAFQCDALYIRHQLLEKKIKLYSTYESRKIMVWYFGQFVLRIHGGNRPNKCKFMEWGVFGEKGKIKYSQINEQTLIKILRFDARPDNFKVMNLTRHHQTSTIINIEKSRLGFDIPESITTRY</sequence>
<dbReference type="AlphaFoldDB" id="A0A6M3J8E9"/>
<proteinExistence type="predicted"/>
<dbReference type="EMBL" id="MT141554">
    <property type="protein sequence ID" value="QJA66369.1"/>
    <property type="molecule type" value="Genomic_DNA"/>
</dbReference>
<name>A0A6M3J8E9_9ZZZZ</name>
<reference evidence="1" key="1">
    <citation type="submission" date="2020-03" db="EMBL/GenBank/DDBJ databases">
        <title>The deep terrestrial virosphere.</title>
        <authorList>
            <person name="Holmfeldt K."/>
            <person name="Nilsson E."/>
            <person name="Simone D."/>
            <person name="Lopez-Fernandez M."/>
            <person name="Wu X."/>
            <person name="de Brujin I."/>
            <person name="Lundin D."/>
            <person name="Andersson A."/>
            <person name="Bertilsson S."/>
            <person name="Dopson M."/>
        </authorList>
    </citation>
    <scope>NUCLEOTIDE SEQUENCE</scope>
    <source>
        <strain evidence="1">MM415B00353</strain>
    </source>
</reference>
<protein>
    <submittedName>
        <fullName evidence="1">Uncharacterized protein</fullName>
    </submittedName>
</protein>
<accession>A0A6M3J8E9</accession>
<gene>
    <name evidence="1" type="ORF">MM415B00353_0016</name>
</gene>